<dbReference type="PANTHER" id="PTHR13271:SF47">
    <property type="entry name" value="ACTIN-HISTIDINE N-METHYLTRANSFERASE"/>
    <property type="match status" value="1"/>
</dbReference>
<dbReference type="GO" id="GO:0045944">
    <property type="term" value="P:positive regulation of transcription by RNA polymerase II"/>
    <property type="evidence" value="ECO:0000318"/>
    <property type="project" value="GO_Central"/>
</dbReference>
<feature type="compositionally biased region" description="Polar residues" evidence="4">
    <location>
        <begin position="315"/>
        <end position="330"/>
    </location>
</feature>
<dbReference type="OrthoDB" id="341421at2759"/>
<keyword evidence="3" id="KW-0949">S-adenosyl-L-methionine</keyword>
<accession>Q5KF94</accession>
<keyword evidence="2" id="KW-0808">Transferase</keyword>
<feature type="region of interest" description="Disordered" evidence="4">
    <location>
        <begin position="287"/>
        <end position="332"/>
    </location>
</feature>
<dbReference type="EMBL" id="AE017346">
    <property type="protein sequence ID" value="AAW44261.2"/>
    <property type="molecule type" value="Genomic_DNA"/>
</dbReference>
<dbReference type="GO" id="GO:0003713">
    <property type="term" value="F:transcription coactivator activity"/>
    <property type="evidence" value="ECO:0000318"/>
    <property type="project" value="GO_Central"/>
</dbReference>
<evidence type="ECO:0000256" key="2">
    <source>
        <dbReference type="ARBA" id="ARBA00022679"/>
    </source>
</evidence>
<dbReference type="PANTHER" id="PTHR13271">
    <property type="entry name" value="UNCHARACTERIZED PUTATIVE METHYLTRANSFERASE"/>
    <property type="match status" value="1"/>
</dbReference>
<dbReference type="GO" id="GO:0046975">
    <property type="term" value="F:histone H3K36 methyltransferase activity"/>
    <property type="evidence" value="ECO:0000318"/>
    <property type="project" value="GO_Central"/>
</dbReference>
<dbReference type="Proteomes" id="UP000002149">
    <property type="component" value="Chromosome 6"/>
</dbReference>
<dbReference type="VEuPathDB" id="FungiDB:CNF02550"/>
<gene>
    <name evidence="6" type="ordered locus">CNF02550</name>
</gene>
<dbReference type="InterPro" id="IPR046341">
    <property type="entry name" value="SET_dom_sf"/>
</dbReference>
<dbReference type="InParanoid" id="Q5KF94"/>
<name>Q5KF94_CRYD1</name>
<evidence type="ECO:0000256" key="3">
    <source>
        <dbReference type="ARBA" id="ARBA00022691"/>
    </source>
</evidence>
<keyword evidence="1" id="KW-0489">Methyltransferase</keyword>
<dbReference type="KEGG" id="cne:CNF02550"/>
<organism evidence="6 7">
    <name type="scientific">Cryptococcus deneoformans (strain JEC21 / ATCC MYA-565)</name>
    <name type="common">Cryptococcus neoformans var. neoformans serotype D</name>
    <dbReference type="NCBI Taxonomy" id="214684"/>
    <lineage>
        <taxon>Eukaryota</taxon>
        <taxon>Fungi</taxon>
        <taxon>Dikarya</taxon>
        <taxon>Basidiomycota</taxon>
        <taxon>Agaricomycotina</taxon>
        <taxon>Tremellomycetes</taxon>
        <taxon>Tremellales</taxon>
        <taxon>Cryptococcaceae</taxon>
        <taxon>Cryptococcus</taxon>
        <taxon>Cryptococcus neoformans species complex</taxon>
    </lineage>
</organism>
<dbReference type="PaxDb" id="214684-Q5KF94"/>
<dbReference type="Pfam" id="PF09273">
    <property type="entry name" value="Rubis-subs-bind"/>
    <property type="match status" value="1"/>
</dbReference>
<evidence type="ECO:0000256" key="4">
    <source>
        <dbReference type="SAM" id="MobiDB-lite"/>
    </source>
</evidence>
<dbReference type="SUPFAM" id="SSF82199">
    <property type="entry name" value="SET domain"/>
    <property type="match status" value="1"/>
</dbReference>
<sequence length="556" mass="62554">MPSESTKDWDKLLAWLEEKHAGFETSLSLRDVPGVVRGLVVTEPAKERSTLLHIPSSAMLNPLTMFAADAASRPPSKGPVYSIPRHLYPRPTHITSSTNSSKRIKTSAASPTTVSTASGESNSHYRQLDTTELLTLHLALSKDPQKRYFSDWQVYLETLPNEFRPWHPLTWVIKPELGAKSPGAADWDWWNTLYEKHISPTMKAKIQDVKRRYEADAALVLDVLRQEEPFKTHCMSTVLTQEDLLWAWLNVNTRSISIPLGLPGPSERMNHTLVPILDMINHSSDSSLNAPRVRQMSTPSPAPRSRSAARRTHRQTPSNDWNSQNPTGYSRNGLHLVPGKIDLRLIAPDREMQKGEEVLFEYGGHSNATLFAEYGFCEVPEGVEDDKWLRLKNGELDVGWIVDELWEEKVKSNGNEEDAAEKQKVLEAIACWGQNTIHTCPGPPHPSHSLLMSLRVLHLPADSPKLPGIQQGYSTYISPPNELATITSLEDICQRVIKESNKRWKALKRLHKDIKVGSEREEGKRTVIDMLMGMCVEDKIIAGKVLERIDAGEDFS</sequence>
<evidence type="ECO:0000313" key="6">
    <source>
        <dbReference type="EMBL" id="AAW44261.2"/>
    </source>
</evidence>
<feature type="region of interest" description="Disordered" evidence="4">
    <location>
        <begin position="92"/>
        <end position="124"/>
    </location>
</feature>
<evidence type="ECO:0000313" key="7">
    <source>
        <dbReference type="Proteomes" id="UP000002149"/>
    </source>
</evidence>
<dbReference type="Gene3D" id="3.90.1410.10">
    <property type="entry name" value="set domain protein methyltransferase, domain 1"/>
    <property type="match status" value="1"/>
</dbReference>
<evidence type="ECO:0000256" key="1">
    <source>
        <dbReference type="ARBA" id="ARBA00022603"/>
    </source>
</evidence>
<dbReference type="GeneID" id="3258135"/>
<protein>
    <submittedName>
        <fullName evidence="6">Expressed protein</fullName>
    </submittedName>
</protein>
<dbReference type="STRING" id="214684.Q5KF94"/>
<reference evidence="6 7" key="1">
    <citation type="journal article" date="2005" name="Science">
        <title>The genome of the basidiomycetous yeast and human pathogen Cryptococcus neoformans.</title>
        <authorList>
            <person name="Loftus B.J."/>
            <person name="Fung E."/>
            <person name="Roncaglia P."/>
            <person name="Rowley D."/>
            <person name="Amedeo P."/>
            <person name="Bruno D."/>
            <person name="Vamathevan J."/>
            <person name="Miranda M."/>
            <person name="Anderson I.J."/>
            <person name="Fraser J.A."/>
            <person name="Allen J.E."/>
            <person name="Bosdet I.E."/>
            <person name="Brent M.R."/>
            <person name="Chiu R."/>
            <person name="Doering T.L."/>
            <person name="Donlin M.J."/>
            <person name="D'Souza C.A."/>
            <person name="Fox D.S."/>
            <person name="Grinberg V."/>
            <person name="Fu J."/>
            <person name="Fukushima M."/>
            <person name="Haas B.J."/>
            <person name="Huang J.C."/>
            <person name="Janbon G."/>
            <person name="Jones S.J."/>
            <person name="Koo H.L."/>
            <person name="Krzywinski M.I."/>
            <person name="Kwon-Chung J.K."/>
            <person name="Lengeler K.B."/>
            <person name="Maiti R."/>
            <person name="Marra M.A."/>
            <person name="Marra R.E."/>
            <person name="Mathewson C.A."/>
            <person name="Mitchell T.G."/>
            <person name="Pertea M."/>
            <person name="Riggs F.R."/>
            <person name="Salzberg S.L."/>
            <person name="Schein J.E."/>
            <person name="Shvartsbeyn A."/>
            <person name="Shin H."/>
            <person name="Shumway M."/>
            <person name="Specht C.A."/>
            <person name="Suh B.B."/>
            <person name="Tenney A."/>
            <person name="Utterback T.R."/>
            <person name="Wickes B.L."/>
            <person name="Wortman J.R."/>
            <person name="Wye N.H."/>
            <person name="Kronstad J.W."/>
            <person name="Lodge J.K."/>
            <person name="Heitman J."/>
            <person name="Davis R.W."/>
            <person name="Fraser C.M."/>
            <person name="Hyman R.W."/>
        </authorList>
    </citation>
    <scope>NUCLEOTIDE SEQUENCE [LARGE SCALE GENOMIC DNA]</scope>
    <source>
        <strain evidence="7">JEC21 / ATCC MYA-565</strain>
    </source>
</reference>
<dbReference type="InterPro" id="IPR015353">
    <property type="entry name" value="Rubisco_LSMT_subst-bd"/>
</dbReference>
<evidence type="ECO:0000259" key="5">
    <source>
        <dbReference type="Pfam" id="PF09273"/>
    </source>
</evidence>
<feature type="compositionally biased region" description="Low complexity" evidence="4">
    <location>
        <begin position="106"/>
        <end position="118"/>
    </location>
</feature>
<dbReference type="eggNOG" id="ENOG502SYIK">
    <property type="taxonomic scope" value="Eukaryota"/>
</dbReference>
<proteinExistence type="predicted"/>
<dbReference type="AlphaFoldDB" id="Q5KF94"/>
<dbReference type="InterPro" id="IPR050600">
    <property type="entry name" value="SETD3_SETD6_MTase"/>
</dbReference>
<feature type="domain" description="Rubisco LSMT substrate-binding" evidence="5">
    <location>
        <begin position="416"/>
        <end position="504"/>
    </location>
</feature>
<dbReference type="GO" id="GO:0032259">
    <property type="term" value="P:methylation"/>
    <property type="evidence" value="ECO:0007669"/>
    <property type="project" value="UniProtKB-KW"/>
</dbReference>
<dbReference type="HOGENOM" id="CLU_041939_2_1_1"/>
<keyword evidence="7" id="KW-1185">Reference proteome</keyword>
<dbReference type="RefSeq" id="XP_024513099.1">
    <property type="nucleotide sequence ID" value="XM_024657404.1"/>
</dbReference>
<dbReference type="GO" id="GO:0042800">
    <property type="term" value="F:histone H3K4 methyltransferase activity"/>
    <property type="evidence" value="ECO:0000318"/>
    <property type="project" value="GO_Central"/>
</dbReference>